<feature type="compositionally biased region" description="Basic residues" evidence="8">
    <location>
        <begin position="25"/>
        <end position="37"/>
    </location>
</feature>
<comment type="subcellular location">
    <subcellularLocation>
        <location evidence="1">Endomembrane system</location>
        <topology evidence="1">Multi-pass membrane protein</topology>
    </subcellularLocation>
</comment>
<evidence type="ECO:0000313" key="11">
    <source>
        <dbReference type="EMBL" id="CAG8070845.1"/>
    </source>
</evidence>
<evidence type="ECO:0000256" key="2">
    <source>
        <dbReference type="ARBA" id="ARBA00008170"/>
    </source>
</evidence>
<dbReference type="GO" id="GO:0006874">
    <property type="term" value="P:intracellular calcium ion homeostasis"/>
    <property type="evidence" value="ECO:0007669"/>
    <property type="project" value="TreeGrafter"/>
</dbReference>
<comment type="similarity">
    <text evidence="2">Belongs to the Ca(2+):cation antiporter (CaCA) (TC 2.A.19) family.</text>
</comment>
<evidence type="ECO:0000256" key="7">
    <source>
        <dbReference type="ARBA" id="ARBA00023136"/>
    </source>
</evidence>
<keyword evidence="7 9" id="KW-0472">Membrane</keyword>
<evidence type="ECO:0000256" key="6">
    <source>
        <dbReference type="ARBA" id="ARBA00023065"/>
    </source>
</evidence>
<dbReference type="Proteomes" id="UP001153618">
    <property type="component" value="Unassembled WGS sequence"/>
</dbReference>
<evidence type="ECO:0000256" key="4">
    <source>
        <dbReference type="ARBA" id="ARBA00022692"/>
    </source>
</evidence>
<dbReference type="FunFam" id="1.20.1420.30:FF:000011">
    <property type="entry name" value="Vacuolar calcium ion transporter"/>
    <property type="match status" value="1"/>
</dbReference>
<dbReference type="InterPro" id="IPR004837">
    <property type="entry name" value="NaCa_Exmemb"/>
</dbReference>
<dbReference type="InterPro" id="IPR004713">
    <property type="entry name" value="CaH_exchang"/>
</dbReference>
<organism evidence="11 12">
    <name type="scientific">Penicillium olsonii</name>
    <dbReference type="NCBI Taxonomy" id="99116"/>
    <lineage>
        <taxon>Eukaryota</taxon>
        <taxon>Fungi</taxon>
        <taxon>Dikarya</taxon>
        <taxon>Ascomycota</taxon>
        <taxon>Pezizomycotina</taxon>
        <taxon>Eurotiomycetes</taxon>
        <taxon>Eurotiomycetidae</taxon>
        <taxon>Eurotiales</taxon>
        <taxon>Aspergillaceae</taxon>
        <taxon>Penicillium</taxon>
    </lineage>
</organism>
<evidence type="ECO:0000256" key="1">
    <source>
        <dbReference type="ARBA" id="ARBA00004127"/>
    </source>
</evidence>
<dbReference type="PANTHER" id="PTHR31503:SF20">
    <property type="entry name" value="CA(2+)_H(+) EXCHANGER, PUTATIVE (EUROFUNG)-RELATED"/>
    <property type="match status" value="1"/>
</dbReference>
<dbReference type="InterPro" id="IPR044880">
    <property type="entry name" value="NCX_ion-bd_dom_sf"/>
</dbReference>
<keyword evidence="4 9" id="KW-0812">Transmembrane</keyword>
<reference evidence="11" key="1">
    <citation type="submission" date="2021-07" db="EMBL/GenBank/DDBJ databases">
        <authorList>
            <person name="Branca A.L. A."/>
        </authorList>
    </citation>
    <scope>NUCLEOTIDE SEQUENCE</scope>
</reference>
<dbReference type="EMBL" id="CAJVOS010000019">
    <property type="protein sequence ID" value="CAG8070845.1"/>
    <property type="molecule type" value="Genomic_DNA"/>
</dbReference>
<evidence type="ECO:0000256" key="3">
    <source>
        <dbReference type="ARBA" id="ARBA00022448"/>
    </source>
</evidence>
<feature type="transmembrane region" description="Helical" evidence="9">
    <location>
        <begin position="320"/>
        <end position="341"/>
    </location>
</feature>
<feature type="transmembrane region" description="Helical" evidence="9">
    <location>
        <begin position="222"/>
        <end position="244"/>
    </location>
</feature>
<gene>
    <name evidence="11" type="ORF">POLS_LOCUS3829</name>
</gene>
<feature type="compositionally biased region" description="Low complexity" evidence="8">
    <location>
        <begin position="43"/>
        <end position="54"/>
    </location>
</feature>
<feature type="region of interest" description="Disordered" evidence="8">
    <location>
        <begin position="15"/>
        <end position="146"/>
    </location>
</feature>
<dbReference type="Pfam" id="PF01699">
    <property type="entry name" value="Na_Ca_ex"/>
    <property type="match status" value="2"/>
</dbReference>
<feature type="transmembrane region" description="Helical" evidence="9">
    <location>
        <begin position="537"/>
        <end position="558"/>
    </location>
</feature>
<feature type="transmembrane region" description="Helical" evidence="9">
    <location>
        <begin position="285"/>
        <end position="308"/>
    </location>
</feature>
<evidence type="ECO:0000256" key="5">
    <source>
        <dbReference type="ARBA" id="ARBA00022989"/>
    </source>
</evidence>
<evidence type="ECO:0000256" key="9">
    <source>
        <dbReference type="SAM" id="Phobius"/>
    </source>
</evidence>
<keyword evidence="12" id="KW-1185">Reference proteome</keyword>
<comment type="caution">
    <text evidence="11">The sequence shown here is derived from an EMBL/GenBank/DDBJ whole genome shotgun (WGS) entry which is preliminary data.</text>
</comment>
<feature type="transmembrane region" description="Helical" evidence="9">
    <location>
        <begin position="450"/>
        <end position="468"/>
    </location>
</feature>
<evidence type="ECO:0000313" key="12">
    <source>
        <dbReference type="Proteomes" id="UP001153618"/>
    </source>
</evidence>
<feature type="compositionally biased region" description="Basic and acidic residues" evidence="8">
    <location>
        <begin position="134"/>
        <end position="146"/>
    </location>
</feature>
<dbReference type="GO" id="GO:0000329">
    <property type="term" value="C:fungal-type vacuole membrane"/>
    <property type="evidence" value="ECO:0007669"/>
    <property type="project" value="TreeGrafter"/>
</dbReference>
<name>A0A9W4MTS6_PENOL</name>
<keyword evidence="3" id="KW-0813">Transport</keyword>
<feature type="domain" description="Sodium/calcium exchanger membrane region" evidence="10">
    <location>
        <begin position="190"/>
        <end position="343"/>
    </location>
</feature>
<dbReference type="GO" id="GO:0012505">
    <property type="term" value="C:endomembrane system"/>
    <property type="evidence" value="ECO:0007669"/>
    <property type="project" value="UniProtKB-SubCell"/>
</dbReference>
<dbReference type="AlphaFoldDB" id="A0A9W4MTS6"/>
<dbReference type="GO" id="GO:0015369">
    <property type="term" value="F:calcium:proton antiporter activity"/>
    <property type="evidence" value="ECO:0007669"/>
    <property type="project" value="TreeGrafter"/>
</dbReference>
<dbReference type="Gene3D" id="1.20.1420.30">
    <property type="entry name" value="NCX, central ion-binding region"/>
    <property type="match status" value="2"/>
</dbReference>
<dbReference type="OrthoDB" id="1699231at2759"/>
<keyword evidence="5 9" id="KW-1133">Transmembrane helix</keyword>
<feature type="transmembrane region" description="Helical" evidence="9">
    <location>
        <begin position="475"/>
        <end position="501"/>
    </location>
</feature>
<feature type="transmembrane region" description="Helical" evidence="9">
    <location>
        <begin position="190"/>
        <end position="210"/>
    </location>
</feature>
<feature type="transmembrane region" description="Helical" evidence="9">
    <location>
        <begin position="513"/>
        <end position="530"/>
    </location>
</feature>
<proteinExistence type="inferred from homology"/>
<feature type="transmembrane region" description="Helical" evidence="9">
    <location>
        <begin position="163"/>
        <end position="184"/>
    </location>
</feature>
<dbReference type="PANTHER" id="PTHR31503">
    <property type="entry name" value="VACUOLAR CALCIUM ION TRANSPORTER"/>
    <property type="match status" value="1"/>
</dbReference>
<evidence type="ECO:0000259" key="10">
    <source>
        <dbReference type="Pfam" id="PF01699"/>
    </source>
</evidence>
<sequence length="570" mass="61842">MHIYRRQARNLAWYDEEGEASSHNPFKKFRRQRHPRRSNSMQLESGLKSSSLGDLSEDRRRRHDMNHDLTGPNYSGSFPPESAGSDLGTPSTHRSPPEPSVESHDPINVSRGLDESEESGVPRQRKGGFLGKFSHGDDTSDDDKKSSLSETQKFTLASQLRATILNSWINILLVAAPVGIALYAVGANPIAVFVVNFIAIIPLAAMLSFATEEIALRTGETIGGLLNASFGNAVELIVAIIALVKNKTLIVQTSLIGSMLSNLLLVMGMCFFFGGIDRMEQHFNVTVAQTAASMLALAVSSLIIPTAYHRWSDISNGDGTAALSRGTSVLLLIVYGCYLFFQLKSHADMYNRPSPKVERRRARVSEGDASRGIAQIGKMTAAPLVGQNSDHMQMEDPDDEPEQPQLSIATALLTLLISTAFVAACAEFMVDSIDALTQTGNIGETFVGLILLPIVGNAAEHATAVTVACKDKMDLAIGVAVGSSMQIALLVLPLIIVLGWIIGVDDMTLNFDGFQVIVLFMSVLLVNYLIGDGKSHWLEGVLLMMMYLIIAIAAWYVFVLDRQGKATNCV</sequence>
<evidence type="ECO:0000256" key="8">
    <source>
        <dbReference type="SAM" id="MobiDB-lite"/>
    </source>
</evidence>
<protein>
    <recommendedName>
        <fullName evidence="10">Sodium/calcium exchanger membrane region domain-containing protein</fullName>
    </recommendedName>
</protein>
<feature type="transmembrane region" description="Helical" evidence="9">
    <location>
        <begin position="408"/>
        <end position="430"/>
    </location>
</feature>
<feature type="transmembrane region" description="Helical" evidence="9">
    <location>
        <begin position="250"/>
        <end position="273"/>
    </location>
</feature>
<feature type="domain" description="Sodium/calcium exchanger membrane region" evidence="10">
    <location>
        <begin position="411"/>
        <end position="555"/>
    </location>
</feature>
<keyword evidence="6" id="KW-0406">Ion transport</keyword>
<accession>A0A9W4MTS6</accession>